<accession>A0A445N0R6</accession>
<proteinExistence type="predicted"/>
<reference evidence="2" key="1">
    <citation type="submission" date="2018-01" db="EMBL/GenBank/DDBJ databases">
        <authorList>
            <person name="Regsiter A."/>
            <person name="William W."/>
        </authorList>
    </citation>
    <scope>NUCLEOTIDE SEQUENCE</scope>
    <source>
        <strain evidence="2">TRIP AH-1</strain>
    </source>
</reference>
<dbReference type="EMBL" id="OJIN01000194">
    <property type="protein sequence ID" value="SPD75273.1"/>
    <property type="molecule type" value="Genomic_DNA"/>
</dbReference>
<keyword evidence="1" id="KW-0812">Transmembrane</keyword>
<organism evidence="2">
    <name type="scientific">uncultured Desulfobacterium sp</name>
    <dbReference type="NCBI Taxonomy" id="201089"/>
    <lineage>
        <taxon>Bacteria</taxon>
        <taxon>Pseudomonadati</taxon>
        <taxon>Thermodesulfobacteriota</taxon>
        <taxon>Desulfobacteria</taxon>
        <taxon>Desulfobacterales</taxon>
        <taxon>Desulfobacteriaceae</taxon>
        <taxon>Desulfobacterium</taxon>
        <taxon>environmental samples</taxon>
    </lineage>
</organism>
<keyword evidence="1" id="KW-1133">Transmembrane helix</keyword>
<protein>
    <submittedName>
        <fullName evidence="2">Uncharacterized protein</fullName>
    </submittedName>
</protein>
<name>A0A445N0R6_9BACT</name>
<gene>
    <name evidence="2" type="ORF">PITCH_A510008</name>
</gene>
<sequence>MPPYLFYMLIFIIYTMTILLIYSYIIIFLTFRFQHFSDSKQK</sequence>
<dbReference type="AlphaFoldDB" id="A0A445N0R6"/>
<keyword evidence="1" id="KW-0472">Membrane</keyword>
<evidence type="ECO:0000313" key="2">
    <source>
        <dbReference type="EMBL" id="SPD75273.1"/>
    </source>
</evidence>
<feature type="transmembrane region" description="Helical" evidence="1">
    <location>
        <begin position="6"/>
        <end position="31"/>
    </location>
</feature>
<evidence type="ECO:0000256" key="1">
    <source>
        <dbReference type="SAM" id="Phobius"/>
    </source>
</evidence>